<dbReference type="InterPro" id="IPR006058">
    <property type="entry name" value="2Fe2S_fd_BS"/>
</dbReference>
<comment type="cofactor">
    <cofactor evidence="1">
        <name>FAD</name>
        <dbReference type="ChEBI" id="CHEBI:57692"/>
    </cofactor>
</comment>
<evidence type="ECO:0000259" key="4">
    <source>
        <dbReference type="PROSITE" id="PS51085"/>
    </source>
</evidence>
<comment type="caution">
    <text evidence="6">The sequence shown here is derived from an EMBL/GenBank/DDBJ whole genome shotgun (WGS) entry which is preliminary data.</text>
</comment>
<reference evidence="6 7" key="1">
    <citation type="journal article" date="2019" name="Int. J. Syst. Evol. Microbiol.">
        <title>The Global Catalogue of Microorganisms (GCM) 10K type strain sequencing project: providing services to taxonomists for standard genome sequencing and annotation.</title>
        <authorList>
            <consortium name="The Broad Institute Genomics Platform"/>
            <consortium name="The Broad Institute Genome Sequencing Center for Infectious Disease"/>
            <person name="Wu L."/>
            <person name="Ma J."/>
        </authorList>
    </citation>
    <scope>NUCLEOTIDE SEQUENCE [LARGE SCALE GENOMIC DNA]</scope>
    <source>
        <strain evidence="6 7">JCM 15591</strain>
    </source>
</reference>
<dbReference type="InterPro" id="IPR012675">
    <property type="entry name" value="Beta-grasp_dom_sf"/>
</dbReference>
<proteinExistence type="predicted"/>
<dbReference type="InterPro" id="IPR017938">
    <property type="entry name" value="Riboflavin_synthase-like_b-brl"/>
</dbReference>
<feature type="domain" description="FAD-binding FR-type" evidence="5">
    <location>
        <begin position="104"/>
        <end position="208"/>
    </location>
</feature>
<dbReference type="PANTHER" id="PTHR47354:SF5">
    <property type="entry name" value="PROTEIN RFBI"/>
    <property type="match status" value="1"/>
</dbReference>
<dbReference type="SUPFAM" id="SSF52343">
    <property type="entry name" value="Ferredoxin reductase-like, C-terminal NADP-linked domain"/>
    <property type="match status" value="1"/>
</dbReference>
<keyword evidence="2" id="KW-0001">2Fe-2S</keyword>
<dbReference type="Gene3D" id="2.40.30.10">
    <property type="entry name" value="Translation factors"/>
    <property type="match status" value="1"/>
</dbReference>
<dbReference type="InterPro" id="IPR001041">
    <property type="entry name" value="2Fe-2S_ferredoxin-type"/>
</dbReference>
<keyword evidence="2" id="KW-0408">Iron</keyword>
<evidence type="ECO:0000256" key="1">
    <source>
        <dbReference type="ARBA" id="ARBA00001974"/>
    </source>
</evidence>
<dbReference type="Proteomes" id="UP001501475">
    <property type="component" value="Unassembled WGS sequence"/>
</dbReference>
<name>A0ABN2JZ98_9MICO</name>
<keyword evidence="7" id="KW-1185">Reference proteome</keyword>
<evidence type="ECO:0000256" key="2">
    <source>
        <dbReference type="ARBA" id="ARBA00022714"/>
    </source>
</evidence>
<evidence type="ECO:0000313" key="6">
    <source>
        <dbReference type="EMBL" id="GAA1744519.1"/>
    </source>
</evidence>
<dbReference type="Gene3D" id="3.40.50.80">
    <property type="entry name" value="Nucleotide-binding domain of ferredoxin-NADP reductase (FNR) module"/>
    <property type="match status" value="1"/>
</dbReference>
<dbReference type="InterPro" id="IPR036010">
    <property type="entry name" value="2Fe-2S_ferredoxin-like_sf"/>
</dbReference>
<dbReference type="InterPro" id="IPR039261">
    <property type="entry name" value="FNR_nucleotide-bd"/>
</dbReference>
<dbReference type="InterPro" id="IPR001433">
    <property type="entry name" value="OxRdtase_FAD/NAD-bd"/>
</dbReference>
<dbReference type="Pfam" id="PF00175">
    <property type="entry name" value="NAD_binding_1"/>
    <property type="match status" value="1"/>
</dbReference>
<protein>
    <submittedName>
        <fullName evidence="6">Phenol 2-monooxygenase domain-containing protein</fullName>
    </submittedName>
</protein>
<evidence type="ECO:0000256" key="3">
    <source>
        <dbReference type="ARBA" id="ARBA00023014"/>
    </source>
</evidence>
<dbReference type="PRINTS" id="PR00371">
    <property type="entry name" value="FPNCR"/>
</dbReference>
<dbReference type="SUPFAM" id="SSF63380">
    <property type="entry name" value="Riboflavin synthase domain-like"/>
    <property type="match status" value="1"/>
</dbReference>
<sequence>MSESFVVTVEPLGRQVVYRGDQTILDACLRAGVWLPHSCTHGTCATCKSEVLDGDVDHSDASSFALMDFERDEGKLLTCCATPRSDVTIEAEIDIDEDIEMAPVEDYLGTLVEKSEIAKDTLRLMVELVRDIAFNAGQYMKFTVPASQSGAAVDRTWSIGSPPADSRRLEFHVRMVPGGRGTAGWVFDGLAVGDTFSMSGPYGRFVLHTGEDNHTIMVAGGTGLAPIKAMLRHGLKHAAYGGEMSLYQGGRSREWLDDVDYFTALAREFEQFTYRPCLSEETAEEVAADGGDPTAYAYGMVTDVIAADHASLSGCKGYLCGPPLMVEAALKTLMSKRLFPRDIYREEFFNAGDKAAGLNSPLIKR</sequence>
<keyword evidence="3" id="KW-0411">Iron-sulfur</keyword>
<dbReference type="PROSITE" id="PS51085">
    <property type="entry name" value="2FE2S_FER_2"/>
    <property type="match status" value="1"/>
</dbReference>
<evidence type="ECO:0000313" key="7">
    <source>
        <dbReference type="Proteomes" id="UP001501475"/>
    </source>
</evidence>
<dbReference type="Pfam" id="PF00111">
    <property type="entry name" value="Fer2"/>
    <property type="match status" value="1"/>
</dbReference>
<dbReference type="InterPro" id="IPR017927">
    <property type="entry name" value="FAD-bd_FR_type"/>
</dbReference>
<dbReference type="RefSeq" id="WP_344060688.1">
    <property type="nucleotide sequence ID" value="NZ_BAAAPN010000003.1"/>
</dbReference>
<dbReference type="InterPro" id="IPR050415">
    <property type="entry name" value="MRET"/>
</dbReference>
<accession>A0ABN2JZ98</accession>
<dbReference type="PROSITE" id="PS00197">
    <property type="entry name" value="2FE2S_FER_1"/>
    <property type="match status" value="1"/>
</dbReference>
<dbReference type="InterPro" id="IPR008333">
    <property type="entry name" value="Cbr1-like_FAD-bd_dom"/>
</dbReference>
<dbReference type="Gene3D" id="3.10.20.30">
    <property type="match status" value="1"/>
</dbReference>
<gene>
    <name evidence="6" type="ORF">GCM10009810_01450</name>
</gene>
<organism evidence="6 7">
    <name type="scientific">Nostocoides vanveenii</name>
    <dbReference type="NCBI Taxonomy" id="330835"/>
    <lineage>
        <taxon>Bacteria</taxon>
        <taxon>Bacillati</taxon>
        <taxon>Actinomycetota</taxon>
        <taxon>Actinomycetes</taxon>
        <taxon>Micrococcales</taxon>
        <taxon>Intrasporangiaceae</taxon>
        <taxon>Nostocoides</taxon>
    </lineage>
</organism>
<dbReference type="InterPro" id="IPR001709">
    <property type="entry name" value="Flavoprot_Pyr_Nucl_cyt_Rdtase"/>
</dbReference>
<dbReference type="PROSITE" id="PS51384">
    <property type="entry name" value="FAD_FR"/>
    <property type="match status" value="1"/>
</dbReference>
<dbReference type="CDD" id="cd00207">
    <property type="entry name" value="fer2"/>
    <property type="match status" value="1"/>
</dbReference>
<evidence type="ECO:0000259" key="5">
    <source>
        <dbReference type="PROSITE" id="PS51384"/>
    </source>
</evidence>
<keyword evidence="2" id="KW-0479">Metal-binding</keyword>
<dbReference type="Pfam" id="PF00970">
    <property type="entry name" value="FAD_binding_6"/>
    <property type="match status" value="1"/>
</dbReference>
<dbReference type="PANTHER" id="PTHR47354">
    <property type="entry name" value="NADH OXIDOREDUCTASE HCR"/>
    <property type="match status" value="1"/>
</dbReference>
<dbReference type="SUPFAM" id="SSF54292">
    <property type="entry name" value="2Fe-2S ferredoxin-like"/>
    <property type="match status" value="1"/>
</dbReference>
<dbReference type="EMBL" id="BAAAPN010000003">
    <property type="protein sequence ID" value="GAA1744519.1"/>
    <property type="molecule type" value="Genomic_DNA"/>
</dbReference>
<feature type="domain" description="2Fe-2S ferredoxin-type" evidence="4">
    <location>
        <begin position="5"/>
        <end position="95"/>
    </location>
</feature>
<dbReference type="PRINTS" id="PR00410">
    <property type="entry name" value="PHEHYDRXLASE"/>
</dbReference>